<proteinExistence type="predicted"/>
<reference evidence="3 4" key="1">
    <citation type="journal article" date="2017" name="Nat. Ecol. Evol.">
        <title>Scallop genome provides insights into evolution of bilaterian karyotype and development.</title>
        <authorList>
            <person name="Wang S."/>
            <person name="Zhang J."/>
            <person name="Jiao W."/>
            <person name="Li J."/>
            <person name="Xun X."/>
            <person name="Sun Y."/>
            <person name="Guo X."/>
            <person name="Huan P."/>
            <person name="Dong B."/>
            <person name="Zhang L."/>
            <person name="Hu X."/>
            <person name="Sun X."/>
            <person name="Wang J."/>
            <person name="Zhao C."/>
            <person name="Wang Y."/>
            <person name="Wang D."/>
            <person name="Huang X."/>
            <person name="Wang R."/>
            <person name="Lv J."/>
            <person name="Li Y."/>
            <person name="Zhang Z."/>
            <person name="Liu B."/>
            <person name="Lu W."/>
            <person name="Hui Y."/>
            <person name="Liang J."/>
            <person name="Zhou Z."/>
            <person name="Hou R."/>
            <person name="Li X."/>
            <person name="Liu Y."/>
            <person name="Li H."/>
            <person name="Ning X."/>
            <person name="Lin Y."/>
            <person name="Zhao L."/>
            <person name="Xing Q."/>
            <person name="Dou J."/>
            <person name="Li Y."/>
            <person name="Mao J."/>
            <person name="Guo H."/>
            <person name="Dou H."/>
            <person name="Li T."/>
            <person name="Mu C."/>
            <person name="Jiang W."/>
            <person name="Fu Q."/>
            <person name="Fu X."/>
            <person name="Miao Y."/>
            <person name="Liu J."/>
            <person name="Yu Q."/>
            <person name="Li R."/>
            <person name="Liao H."/>
            <person name="Li X."/>
            <person name="Kong Y."/>
            <person name="Jiang Z."/>
            <person name="Chourrout D."/>
            <person name="Li R."/>
            <person name="Bao Z."/>
        </authorList>
    </citation>
    <scope>NUCLEOTIDE SEQUENCE [LARGE SCALE GENOMIC DNA]</scope>
    <source>
        <strain evidence="3 4">PY_sf001</strain>
    </source>
</reference>
<gene>
    <name evidence="3" type="ORF">KP79_PYT14832</name>
</gene>
<feature type="domain" description="KY-like immunoglobulin-like" evidence="2">
    <location>
        <begin position="343"/>
        <end position="478"/>
    </location>
</feature>
<sequence>MGNETSSKSQNAAAEPKKTTAEDETKTPTGRGRKTIPQNDGDDKGEVRSNSRPGNVPKPLTALSNRSEEEYVRYHGNTPMGRLQRSDLYPFFKYQYRPRRGRDYRFSVKTASTGSDVDVSPNHIPADPPVGEVDESELDDTKLTEADIYDRARSAPATLNDSYKHLTDYLFKGIEFMNQPDLLKTRVIMIWLSRQDLTSPLSGPADYETPEKGIVRLSNNTQFEYSHFLSILYEKAGIKSVEISGVFKPISYEPDNGKDLPETSWIAVYLDGRWQLIMPYFVCTRRKHTWLSSEPTNKETMKDDGEGPVFNYFYFLMNPKQSINWFYPNEPKWQLLKRALQKEEYLDLPLFKSEFFELGLTLVSKNSYNLHSEEGRVMIDILSQEDLADEIYLWYDIALVTCTGKHNVDTQKMIIHDNLQRLVAMVKHKEKWMFQMTLPIEGVYKVTIYASVNGDDFGPIVKFRLHCEKRFDKCSMLPADPKEVGFGPGLAAKDGGLLFPSHSNGFYSVGHSTVFTVSFVLAKDIVEAIEVTSTLAQTEEKGVKGFTNDVRSTVDRKRGCVDIDITIPGEGIFMLSIWTMLDNGSANQTKISKLACCYILISNPDIPPAVQTRKQREARKNLRLALVADTLDGIESAITKCVYYHIPMEDEEVENANTRAEILRLSRDIKFTIQNHHLANVRRTLSQVEQSRYAHYFRHDITELQKLKQALKWKKKYV</sequence>
<protein>
    <submittedName>
        <fullName evidence="3">Kyphoscoliosis peptidase</fullName>
    </submittedName>
</protein>
<dbReference type="InterPro" id="IPR056564">
    <property type="entry name" value="Ig-like_KY"/>
</dbReference>
<feature type="compositionally biased region" description="Polar residues" evidence="1">
    <location>
        <begin position="1"/>
        <end position="12"/>
    </location>
</feature>
<accession>A0A210Q340</accession>
<name>A0A210Q340_MIZYE</name>
<comment type="caution">
    <text evidence="3">The sequence shown here is derived from an EMBL/GenBank/DDBJ whole genome shotgun (WGS) entry which is preliminary data.</text>
</comment>
<organism evidence="3 4">
    <name type="scientific">Mizuhopecten yessoensis</name>
    <name type="common">Japanese scallop</name>
    <name type="synonym">Patinopecten yessoensis</name>
    <dbReference type="NCBI Taxonomy" id="6573"/>
    <lineage>
        <taxon>Eukaryota</taxon>
        <taxon>Metazoa</taxon>
        <taxon>Spiralia</taxon>
        <taxon>Lophotrochozoa</taxon>
        <taxon>Mollusca</taxon>
        <taxon>Bivalvia</taxon>
        <taxon>Autobranchia</taxon>
        <taxon>Pteriomorphia</taxon>
        <taxon>Pectinida</taxon>
        <taxon>Pectinoidea</taxon>
        <taxon>Pectinidae</taxon>
        <taxon>Mizuhopecten</taxon>
    </lineage>
</organism>
<feature type="region of interest" description="Disordered" evidence="1">
    <location>
        <begin position="112"/>
        <end position="138"/>
    </location>
</feature>
<dbReference type="OrthoDB" id="6072884at2759"/>
<dbReference type="InterPro" id="IPR053041">
    <property type="entry name" value="Transglut-like_Superfamily_Mod"/>
</dbReference>
<dbReference type="AlphaFoldDB" id="A0A210Q340"/>
<feature type="region of interest" description="Disordered" evidence="1">
    <location>
        <begin position="1"/>
        <end position="68"/>
    </location>
</feature>
<evidence type="ECO:0000313" key="4">
    <source>
        <dbReference type="Proteomes" id="UP000242188"/>
    </source>
</evidence>
<dbReference type="EMBL" id="NEDP02005158">
    <property type="protein sequence ID" value="OWF43154.1"/>
    <property type="molecule type" value="Genomic_DNA"/>
</dbReference>
<evidence type="ECO:0000256" key="1">
    <source>
        <dbReference type="SAM" id="MobiDB-lite"/>
    </source>
</evidence>
<dbReference type="PANTHER" id="PTHR47020:SF1">
    <property type="entry name" value="HILLARIN"/>
    <property type="match status" value="1"/>
</dbReference>
<evidence type="ECO:0000259" key="2">
    <source>
        <dbReference type="Pfam" id="PF23265"/>
    </source>
</evidence>
<feature type="compositionally biased region" description="Basic and acidic residues" evidence="1">
    <location>
        <begin position="15"/>
        <end position="26"/>
    </location>
</feature>
<dbReference type="PANTHER" id="PTHR47020">
    <property type="entry name" value="HILLARIN"/>
    <property type="match status" value="1"/>
</dbReference>
<evidence type="ECO:0000313" key="3">
    <source>
        <dbReference type="EMBL" id="OWF43154.1"/>
    </source>
</evidence>
<dbReference type="Pfam" id="PF23265">
    <property type="entry name" value="Ig-like_KY"/>
    <property type="match status" value="1"/>
</dbReference>
<keyword evidence="4" id="KW-1185">Reference proteome</keyword>
<dbReference type="Proteomes" id="UP000242188">
    <property type="component" value="Unassembled WGS sequence"/>
</dbReference>